<sequence>MWLYFGLDLSEPDNSGFVFDPNNVTVRSENDTIFVTVNRTSHTPFLERLRDGPPGWGMLRPIGKVKDYNDGSEYRVIINEGKNLHETVVFRYDGSFLAASRTAPVNNVKIESNGSEIYAAAEIWTENPLFETVDEQNVTVLKNDSNNTWTVYIPFCSSDETGHSAQNLTYSVFIGNSETLEDGRYSVMINGKEAEFDIIGGRIEIPEYSAGFA</sequence>
<name>A0ABU3VPR3_9EURY</name>
<dbReference type="RefSeq" id="WP_318785715.1">
    <property type="nucleotide sequence ID" value="NZ_JAWDKC010000015.1"/>
</dbReference>
<gene>
    <name evidence="1" type="ORF">MmiAt1_08630</name>
</gene>
<reference evidence="1 2" key="1">
    <citation type="submission" date="2023-06" db="EMBL/GenBank/DDBJ databases">
        <title>Genome sequence of Methanimicrococcus sp. At1.</title>
        <authorList>
            <person name="Protasov E."/>
            <person name="Platt K."/>
            <person name="Poehlein A."/>
            <person name="Daniel R."/>
            <person name="Brune A."/>
        </authorList>
    </citation>
    <scope>NUCLEOTIDE SEQUENCE [LARGE SCALE GENOMIC DNA]</scope>
    <source>
        <strain evidence="1 2">At1</strain>
    </source>
</reference>
<comment type="caution">
    <text evidence="1">The sequence shown here is derived from an EMBL/GenBank/DDBJ whole genome shotgun (WGS) entry which is preliminary data.</text>
</comment>
<evidence type="ECO:0000313" key="2">
    <source>
        <dbReference type="Proteomes" id="UP001272052"/>
    </source>
</evidence>
<organism evidence="1 2">
    <name type="scientific">Methanimicrococcus hacksteinii</name>
    <dbReference type="NCBI Taxonomy" id="3028293"/>
    <lineage>
        <taxon>Archaea</taxon>
        <taxon>Methanobacteriati</taxon>
        <taxon>Methanobacteriota</taxon>
        <taxon>Stenosarchaea group</taxon>
        <taxon>Methanomicrobia</taxon>
        <taxon>Methanosarcinales</taxon>
        <taxon>Methanosarcinaceae</taxon>
        <taxon>Methanimicrococcus</taxon>
    </lineage>
</organism>
<proteinExistence type="predicted"/>
<keyword evidence="2" id="KW-1185">Reference proteome</keyword>
<dbReference type="Proteomes" id="UP001272052">
    <property type="component" value="Unassembled WGS sequence"/>
</dbReference>
<evidence type="ECO:0000313" key="1">
    <source>
        <dbReference type="EMBL" id="MDV0445295.1"/>
    </source>
</evidence>
<dbReference type="EMBL" id="JAWDKC010000015">
    <property type="protein sequence ID" value="MDV0445295.1"/>
    <property type="molecule type" value="Genomic_DNA"/>
</dbReference>
<protein>
    <submittedName>
        <fullName evidence="1">Uncharacterized protein</fullName>
    </submittedName>
</protein>
<accession>A0ABU3VPR3</accession>